<dbReference type="Gene3D" id="3.40.630.10">
    <property type="entry name" value="Zn peptidases"/>
    <property type="match status" value="1"/>
</dbReference>
<dbReference type="AlphaFoldDB" id="A0A2G1XPB2"/>
<accession>A0A2G1XPB2</accession>
<dbReference type="RefSeq" id="WP_099197779.1">
    <property type="nucleotide sequence ID" value="NZ_NHZO01000052.1"/>
</dbReference>
<dbReference type="InterPro" id="IPR001261">
    <property type="entry name" value="ArgE/DapE_CS"/>
</dbReference>
<keyword evidence="1" id="KW-0378">Hydrolase</keyword>
<proteinExistence type="predicted"/>
<keyword evidence="3" id="KW-1185">Reference proteome</keyword>
<evidence type="ECO:0008006" key="4">
    <source>
        <dbReference type="Google" id="ProtNLM"/>
    </source>
</evidence>
<evidence type="ECO:0000313" key="3">
    <source>
        <dbReference type="Proteomes" id="UP000222531"/>
    </source>
</evidence>
<dbReference type="SUPFAM" id="SSF53187">
    <property type="entry name" value="Zn-dependent exopeptidases"/>
    <property type="match status" value="1"/>
</dbReference>
<dbReference type="Proteomes" id="UP000222531">
    <property type="component" value="Unassembled WGS sequence"/>
</dbReference>
<evidence type="ECO:0000313" key="2">
    <source>
        <dbReference type="EMBL" id="PHQ53077.1"/>
    </source>
</evidence>
<comment type="caution">
    <text evidence="2">The sequence shown here is derived from an EMBL/GenBank/DDBJ whole genome shotgun (WGS) entry which is preliminary data.</text>
</comment>
<reference evidence="2 3" key="1">
    <citation type="journal article" date="2017" name="Biochemistry">
        <title>Identification of the Biosynthetic Pathway for the Antibiotic Bicyclomycin.</title>
        <authorList>
            <person name="Patteson J."/>
            <person name="Cai W."/>
            <person name="Johnson R.A."/>
            <person name="Santa Maria K."/>
            <person name="Li B."/>
        </authorList>
    </citation>
    <scope>NUCLEOTIDE SEQUENCE [LARGE SCALE GENOMIC DNA]</scope>
    <source>
        <strain evidence="2 3">ATCC 21532</strain>
    </source>
</reference>
<organism evidence="2 3">
    <name type="scientific">Streptomyces cinnamoneus</name>
    <name type="common">Streptoverticillium cinnamoneum</name>
    <dbReference type="NCBI Taxonomy" id="53446"/>
    <lineage>
        <taxon>Bacteria</taxon>
        <taxon>Bacillati</taxon>
        <taxon>Actinomycetota</taxon>
        <taxon>Actinomycetes</taxon>
        <taxon>Kitasatosporales</taxon>
        <taxon>Streptomycetaceae</taxon>
        <taxon>Streptomyces</taxon>
        <taxon>Streptomyces cinnamoneus group</taxon>
    </lineage>
</organism>
<dbReference type="PROSITE" id="PS00758">
    <property type="entry name" value="ARGE_DAPE_CPG2_1"/>
    <property type="match status" value="1"/>
</dbReference>
<protein>
    <recommendedName>
        <fullName evidence="4">M20/M25/M40 family metallo-hydrolase</fullName>
    </recommendedName>
</protein>
<sequence>MIRQNTSNPGDGAVTRPHALLLQGVFEAAGVATEIVPTPKQDNVHFLARVPAARPGGKKPLLLLGHSDVVPATGDTWTVEPFAGLVKDGMLYGGAPST</sequence>
<dbReference type="EMBL" id="NHZO01000052">
    <property type="protein sequence ID" value="PHQ53077.1"/>
    <property type="molecule type" value="Genomic_DNA"/>
</dbReference>
<gene>
    <name evidence="2" type="ORF">BLA24_03725</name>
</gene>
<name>A0A2G1XPB2_STRCJ</name>
<evidence type="ECO:0000256" key="1">
    <source>
        <dbReference type="ARBA" id="ARBA00022801"/>
    </source>
</evidence>